<dbReference type="SUPFAM" id="SSF53933">
    <property type="entry name" value="Microbial ribonucleases"/>
    <property type="match status" value="1"/>
</dbReference>
<dbReference type="GO" id="GO:0004521">
    <property type="term" value="F:RNA endonuclease activity"/>
    <property type="evidence" value="ECO:0007669"/>
    <property type="project" value="InterPro"/>
</dbReference>
<dbReference type="AlphaFoldDB" id="A0AA39Q9P3"/>
<evidence type="ECO:0000256" key="4">
    <source>
        <dbReference type="ARBA" id="ARBA00023157"/>
    </source>
</evidence>
<evidence type="ECO:0000256" key="3">
    <source>
        <dbReference type="ARBA" id="ARBA00022801"/>
    </source>
</evidence>
<dbReference type="Proteomes" id="UP001175228">
    <property type="component" value="Unassembled WGS sequence"/>
</dbReference>
<gene>
    <name evidence="7" type="ORF">EDD18DRAFT_53742</name>
</gene>
<keyword evidence="3" id="KW-0378">Hydrolase</keyword>
<dbReference type="Gene3D" id="3.10.450.30">
    <property type="entry name" value="Microbial ribonucleases"/>
    <property type="match status" value="1"/>
</dbReference>
<dbReference type="Pfam" id="PF00545">
    <property type="entry name" value="Ribonuclease"/>
    <property type="match status" value="1"/>
</dbReference>
<protein>
    <submittedName>
        <fullName evidence="7">Ribonuclease/ribotoxin</fullName>
    </submittedName>
</protein>
<dbReference type="PANTHER" id="PTHR42104">
    <property type="entry name" value="EXTRACELLULAR GUANYL-SPECIFIC RIBONUCLEASE RNTA (AFU_ORTHOLOGUE AFUA_4G03230)"/>
    <property type="match status" value="1"/>
</dbReference>
<sequence length="208" mass="22290">MKFATQSIVLAALIFTSVFGTPMKGRPASAPSVPPISTKCSEQKTCDKCLAVKGASGSLCEYDPTNKVCVQLSSSTTGPSSLGLLVRTTEDCKPIKCGDGVYYPSVIRMAIDHGQLHINAPLKWNASPQKTNYYLHLFGNYEGLDMGICSKGLYQKYEFPILTSGQVYGGGNPATDRVVFDSNGDYCALITHTQANGNGFVSCVQQPI</sequence>
<evidence type="ECO:0000256" key="2">
    <source>
        <dbReference type="ARBA" id="ARBA00022759"/>
    </source>
</evidence>
<dbReference type="GO" id="GO:0016829">
    <property type="term" value="F:lyase activity"/>
    <property type="evidence" value="ECO:0007669"/>
    <property type="project" value="UniProtKB-KW"/>
</dbReference>
<proteinExistence type="predicted"/>
<evidence type="ECO:0000256" key="5">
    <source>
        <dbReference type="ARBA" id="ARBA00023239"/>
    </source>
</evidence>
<keyword evidence="4" id="KW-1015">Disulfide bond</keyword>
<keyword evidence="1" id="KW-0540">Nuclease</keyword>
<dbReference type="EMBL" id="JAUEPU010000010">
    <property type="protein sequence ID" value="KAK0498873.1"/>
    <property type="molecule type" value="Genomic_DNA"/>
</dbReference>
<feature type="signal peptide" evidence="6">
    <location>
        <begin position="1"/>
        <end position="20"/>
    </location>
</feature>
<accession>A0AA39Q9P3</accession>
<evidence type="ECO:0000313" key="7">
    <source>
        <dbReference type="EMBL" id="KAK0498873.1"/>
    </source>
</evidence>
<dbReference type="GO" id="GO:0003723">
    <property type="term" value="F:RNA binding"/>
    <property type="evidence" value="ECO:0007669"/>
    <property type="project" value="InterPro"/>
</dbReference>
<reference evidence="7" key="1">
    <citation type="submission" date="2023-06" db="EMBL/GenBank/DDBJ databases">
        <authorList>
            <consortium name="Lawrence Berkeley National Laboratory"/>
            <person name="Ahrendt S."/>
            <person name="Sahu N."/>
            <person name="Indic B."/>
            <person name="Wong-Bajracharya J."/>
            <person name="Merenyi Z."/>
            <person name="Ke H.-M."/>
            <person name="Monk M."/>
            <person name="Kocsube S."/>
            <person name="Drula E."/>
            <person name="Lipzen A."/>
            <person name="Balint B."/>
            <person name="Henrissat B."/>
            <person name="Andreopoulos B."/>
            <person name="Martin F.M."/>
            <person name="Harder C.B."/>
            <person name="Rigling D."/>
            <person name="Ford K.L."/>
            <person name="Foster G.D."/>
            <person name="Pangilinan J."/>
            <person name="Papanicolaou A."/>
            <person name="Barry K."/>
            <person name="LaButti K."/>
            <person name="Viragh M."/>
            <person name="Koriabine M."/>
            <person name="Yan M."/>
            <person name="Riley R."/>
            <person name="Champramary S."/>
            <person name="Plett K.L."/>
            <person name="Tsai I.J."/>
            <person name="Slot J."/>
            <person name="Sipos G."/>
            <person name="Plett J."/>
            <person name="Nagy L.G."/>
            <person name="Grigoriev I.V."/>
        </authorList>
    </citation>
    <scope>NUCLEOTIDE SEQUENCE</scope>
    <source>
        <strain evidence="7">HWK02</strain>
    </source>
</reference>
<keyword evidence="2" id="KW-0255">Endonuclease</keyword>
<keyword evidence="5" id="KW-0456">Lyase</keyword>
<dbReference type="GO" id="GO:0016787">
    <property type="term" value="F:hydrolase activity"/>
    <property type="evidence" value="ECO:0007669"/>
    <property type="project" value="UniProtKB-KW"/>
</dbReference>
<dbReference type="InterPro" id="IPR016191">
    <property type="entry name" value="Ribonuclease/ribotoxin"/>
</dbReference>
<dbReference type="PANTHER" id="PTHR42104:SF1">
    <property type="entry name" value="EXTRACELLULAR GUANYL-SPECIFIC RIBONUCLEASE RNTA (AFU_ORTHOLOGUE AFUA_4G03230)"/>
    <property type="match status" value="1"/>
</dbReference>
<evidence type="ECO:0000313" key="8">
    <source>
        <dbReference type="Proteomes" id="UP001175228"/>
    </source>
</evidence>
<dbReference type="InterPro" id="IPR000026">
    <property type="entry name" value="N1-like"/>
</dbReference>
<organism evidence="7 8">
    <name type="scientific">Armillaria luteobubalina</name>
    <dbReference type="NCBI Taxonomy" id="153913"/>
    <lineage>
        <taxon>Eukaryota</taxon>
        <taxon>Fungi</taxon>
        <taxon>Dikarya</taxon>
        <taxon>Basidiomycota</taxon>
        <taxon>Agaricomycotina</taxon>
        <taxon>Agaricomycetes</taxon>
        <taxon>Agaricomycetidae</taxon>
        <taxon>Agaricales</taxon>
        <taxon>Marasmiineae</taxon>
        <taxon>Physalacriaceae</taxon>
        <taxon>Armillaria</taxon>
    </lineage>
</organism>
<name>A0AA39Q9P3_9AGAR</name>
<keyword evidence="6" id="KW-0732">Signal</keyword>
<comment type="caution">
    <text evidence="7">The sequence shown here is derived from an EMBL/GenBank/DDBJ whole genome shotgun (WGS) entry which is preliminary data.</text>
</comment>
<keyword evidence="8" id="KW-1185">Reference proteome</keyword>
<evidence type="ECO:0000256" key="1">
    <source>
        <dbReference type="ARBA" id="ARBA00022722"/>
    </source>
</evidence>
<feature type="chain" id="PRO_5041322159" evidence="6">
    <location>
        <begin position="21"/>
        <end position="208"/>
    </location>
</feature>
<evidence type="ECO:0000256" key="6">
    <source>
        <dbReference type="SAM" id="SignalP"/>
    </source>
</evidence>